<evidence type="ECO:0000256" key="3">
    <source>
        <dbReference type="ARBA" id="ARBA00022960"/>
    </source>
</evidence>
<evidence type="ECO:0000256" key="6">
    <source>
        <dbReference type="ARBA" id="ARBA00023316"/>
    </source>
</evidence>
<dbReference type="Gene3D" id="3.40.50.1860">
    <property type="match status" value="2"/>
</dbReference>
<organism evidence="8 9">
    <name type="scientific">Candidatus Liberibacter ctenarytainae</name>
    <dbReference type="NCBI Taxonomy" id="2020335"/>
    <lineage>
        <taxon>Bacteria</taxon>
        <taxon>Pseudomonadati</taxon>
        <taxon>Pseudomonadota</taxon>
        <taxon>Alphaproteobacteria</taxon>
        <taxon>Hyphomicrobiales</taxon>
        <taxon>Rhizobiaceae</taxon>
        <taxon>Liberibacter</taxon>
    </lineage>
</organism>
<gene>
    <name evidence="7" type="primary">murI</name>
    <name evidence="8" type="ORF">EU981_02730</name>
</gene>
<reference evidence="8" key="1">
    <citation type="submission" date="2019-02" db="EMBL/GenBank/DDBJ databases">
        <title>A novel Candidatus Liberibacter species associated with the New Zealand native fuchsia psyllid, Ctenarytaina fuchsiae.</title>
        <authorList>
            <person name="Thompson S.M."/>
            <person name="Jorgensen N."/>
            <person name="David C."/>
            <person name="Bulman S.R."/>
            <person name="Smith G.R."/>
        </authorList>
    </citation>
    <scope>NUCLEOTIDE SEQUENCE</scope>
    <source>
        <strain evidence="8">Oxford</strain>
    </source>
</reference>
<feature type="binding site" evidence="7">
    <location>
        <begin position="195"/>
        <end position="196"/>
    </location>
    <ligand>
        <name>substrate</name>
    </ligand>
</feature>
<dbReference type="Pfam" id="PF01177">
    <property type="entry name" value="Asp_Glu_race"/>
    <property type="match status" value="1"/>
</dbReference>
<dbReference type="Proteomes" id="UP000736856">
    <property type="component" value="Unassembled WGS sequence"/>
</dbReference>
<protein>
    <recommendedName>
        <fullName evidence="2 7">Glutamate racemase</fullName>
        <ecNumber evidence="2 7">5.1.1.3</ecNumber>
    </recommendedName>
</protein>
<comment type="caution">
    <text evidence="8">The sequence shown here is derived from an EMBL/GenBank/DDBJ whole genome shotgun (WGS) entry which is preliminary data.</text>
</comment>
<feature type="binding site" evidence="7">
    <location>
        <begin position="80"/>
        <end position="81"/>
    </location>
    <ligand>
        <name>substrate</name>
    </ligand>
</feature>
<evidence type="ECO:0000313" key="8">
    <source>
        <dbReference type="EMBL" id="MBL0848990.1"/>
    </source>
</evidence>
<dbReference type="AlphaFoldDB" id="A0A937AS14"/>
<dbReference type="GO" id="GO:0009252">
    <property type="term" value="P:peptidoglycan biosynthetic process"/>
    <property type="evidence" value="ECO:0007669"/>
    <property type="project" value="UniProtKB-UniRule"/>
</dbReference>
<dbReference type="InterPro" id="IPR004391">
    <property type="entry name" value="Glu_race"/>
</dbReference>
<dbReference type="InterPro" id="IPR033134">
    <property type="entry name" value="Asp/Glu_racemase_AS_2"/>
</dbReference>
<dbReference type="EC" id="5.1.1.3" evidence="2 7"/>
<accession>A0A937AS14</accession>
<dbReference type="SUPFAM" id="SSF53681">
    <property type="entry name" value="Aspartate/glutamate racemase"/>
    <property type="match status" value="2"/>
</dbReference>
<dbReference type="GO" id="GO:0071555">
    <property type="term" value="P:cell wall organization"/>
    <property type="evidence" value="ECO:0007669"/>
    <property type="project" value="UniProtKB-KW"/>
</dbReference>
<evidence type="ECO:0000256" key="1">
    <source>
        <dbReference type="ARBA" id="ARBA00001602"/>
    </source>
</evidence>
<keyword evidence="4 7" id="KW-0573">Peptidoglycan synthesis</keyword>
<evidence type="ECO:0000256" key="4">
    <source>
        <dbReference type="ARBA" id="ARBA00022984"/>
    </source>
</evidence>
<name>A0A937AS14_9HYPH</name>
<evidence type="ECO:0000256" key="2">
    <source>
        <dbReference type="ARBA" id="ARBA00013090"/>
    </source>
</evidence>
<keyword evidence="6 7" id="KW-0961">Cell wall biogenesis/degradation</keyword>
<comment type="function">
    <text evidence="7">Provides the (R)-glutamate required for cell wall biosynthesis.</text>
</comment>
<proteinExistence type="inferred from homology"/>
<feature type="binding site" evidence="7">
    <location>
        <begin position="47"/>
        <end position="48"/>
    </location>
    <ligand>
        <name>substrate</name>
    </ligand>
</feature>
<dbReference type="HAMAP" id="MF_00258">
    <property type="entry name" value="Glu_racemase"/>
    <property type="match status" value="1"/>
</dbReference>
<dbReference type="PANTHER" id="PTHR21198:SF2">
    <property type="entry name" value="GLUTAMATE RACEMASE"/>
    <property type="match status" value="1"/>
</dbReference>
<evidence type="ECO:0000256" key="5">
    <source>
        <dbReference type="ARBA" id="ARBA00023235"/>
    </source>
</evidence>
<evidence type="ECO:0000313" key="9">
    <source>
        <dbReference type="Proteomes" id="UP000736856"/>
    </source>
</evidence>
<dbReference type="GO" id="GO:0008360">
    <property type="term" value="P:regulation of cell shape"/>
    <property type="evidence" value="ECO:0007669"/>
    <property type="project" value="UniProtKB-KW"/>
</dbReference>
<sequence length="269" mass="30073">MFVKKKSNRPILLFDSGIGGLIVLQKVRFLMPEYNFVYVADDAGFPYGNWEDHALKNRIISLFSDILDQYNPVLSIIACNTAFTLVKDDLRSNFPSMTFIGSVPAIKQAALHTSTGLFSVLSTPATLRRAYTKNLIQSFASQCCAHLVFSTKLASMAERYVCGKTINEDEVQKEIEGCFVKKGNRRTDIVVLACTHYPFMTNIFQRLAPWPVEWLDAADSIAQYARSLLPALYEDNIALSDDLAVFVSGKPDISMQRLVQGFGLKSSKM</sequence>
<comment type="catalytic activity">
    <reaction evidence="1 7">
        <text>L-glutamate = D-glutamate</text>
        <dbReference type="Rhea" id="RHEA:12813"/>
        <dbReference type="ChEBI" id="CHEBI:29985"/>
        <dbReference type="ChEBI" id="CHEBI:29986"/>
        <dbReference type="EC" id="5.1.1.3"/>
    </reaction>
</comment>
<dbReference type="PANTHER" id="PTHR21198">
    <property type="entry name" value="GLUTAMATE RACEMASE"/>
    <property type="match status" value="1"/>
</dbReference>
<feature type="binding site" evidence="7">
    <location>
        <begin position="15"/>
        <end position="16"/>
    </location>
    <ligand>
        <name>substrate</name>
    </ligand>
</feature>
<comment type="pathway">
    <text evidence="7">Cell wall biogenesis; peptidoglycan biosynthesis.</text>
</comment>
<keyword evidence="3 7" id="KW-0133">Cell shape</keyword>
<feature type="active site" description="Proton donor/acceptor" evidence="7">
    <location>
        <position position="194"/>
    </location>
</feature>
<dbReference type="PROSITE" id="PS00924">
    <property type="entry name" value="ASP_GLU_RACEMASE_2"/>
    <property type="match status" value="1"/>
</dbReference>
<dbReference type="GO" id="GO:0008881">
    <property type="term" value="F:glutamate racemase activity"/>
    <property type="evidence" value="ECO:0007669"/>
    <property type="project" value="UniProtKB-UniRule"/>
</dbReference>
<evidence type="ECO:0000256" key="7">
    <source>
        <dbReference type="HAMAP-Rule" id="MF_00258"/>
    </source>
</evidence>
<dbReference type="EMBL" id="SEOL01000004">
    <property type="protein sequence ID" value="MBL0848990.1"/>
    <property type="molecule type" value="Genomic_DNA"/>
</dbReference>
<comment type="similarity">
    <text evidence="7">Belongs to the aspartate/glutamate racemases family.</text>
</comment>
<dbReference type="InterPro" id="IPR001920">
    <property type="entry name" value="Asp/Glu_race"/>
</dbReference>
<keyword evidence="5 7" id="KW-0413">Isomerase</keyword>
<dbReference type="InterPro" id="IPR015942">
    <property type="entry name" value="Asp/Glu/hydantoin_racemase"/>
</dbReference>
<feature type="active site" description="Proton donor/acceptor" evidence="7">
    <location>
        <position position="79"/>
    </location>
</feature>